<dbReference type="PANTHER" id="PTHR19282">
    <property type="entry name" value="TETRASPANIN"/>
    <property type="match status" value="1"/>
</dbReference>
<feature type="disulfide bond" evidence="9">
    <location>
        <begin position="153"/>
        <end position="194"/>
    </location>
</feature>
<accession>A0AAW2B7Q2</accession>
<name>A0AAW2B7Q2_CULAL</name>
<feature type="transmembrane region" description="Helical" evidence="10">
    <location>
        <begin position="209"/>
        <end position="228"/>
    </location>
</feature>
<feature type="transmembrane region" description="Helical" evidence="10">
    <location>
        <begin position="50"/>
        <end position="72"/>
    </location>
</feature>
<evidence type="ECO:0000256" key="5">
    <source>
        <dbReference type="ARBA" id="ARBA00023136"/>
    </source>
</evidence>
<dbReference type="InterPro" id="IPR000301">
    <property type="entry name" value="Tetraspanin_animals"/>
</dbReference>
<evidence type="ECO:0000256" key="7">
    <source>
        <dbReference type="ARBA" id="ARBA00046464"/>
    </source>
</evidence>
<dbReference type="SUPFAM" id="SSF48652">
    <property type="entry name" value="Tetraspanin"/>
    <property type="match status" value="1"/>
</dbReference>
<dbReference type="Gene3D" id="1.10.1450.10">
    <property type="entry name" value="Tetraspanin"/>
    <property type="match status" value="1"/>
</dbReference>
<dbReference type="PANTHER" id="PTHR19282:SF216">
    <property type="entry name" value="TETRASPANIN-1"/>
    <property type="match status" value="1"/>
</dbReference>
<evidence type="ECO:0000313" key="11">
    <source>
        <dbReference type="EMBL" id="KAK9981473.1"/>
    </source>
</evidence>
<protein>
    <recommendedName>
        <fullName evidence="10">Tetraspanin</fullName>
    </recommendedName>
</protein>
<organism evidence="11 12">
    <name type="scientific">Culter alburnus</name>
    <name type="common">Topmouth culter</name>
    <dbReference type="NCBI Taxonomy" id="194366"/>
    <lineage>
        <taxon>Eukaryota</taxon>
        <taxon>Metazoa</taxon>
        <taxon>Chordata</taxon>
        <taxon>Craniata</taxon>
        <taxon>Vertebrata</taxon>
        <taxon>Euteleostomi</taxon>
        <taxon>Actinopterygii</taxon>
        <taxon>Neopterygii</taxon>
        <taxon>Teleostei</taxon>
        <taxon>Ostariophysi</taxon>
        <taxon>Cypriniformes</taxon>
        <taxon>Xenocyprididae</taxon>
        <taxon>Xenocypridinae</taxon>
        <taxon>Culter</taxon>
    </lineage>
</organism>
<dbReference type="Pfam" id="PF00335">
    <property type="entry name" value="Tetraspanin"/>
    <property type="match status" value="1"/>
</dbReference>
<evidence type="ECO:0000256" key="8">
    <source>
        <dbReference type="ARBA" id="ARBA00054958"/>
    </source>
</evidence>
<dbReference type="Proteomes" id="UP001479290">
    <property type="component" value="Unassembled WGS sequence"/>
</dbReference>
<comment type="subcellular location">
    <subcellularLocation>
        <location evidence="1">Endomembrane system</location>
        <topology evidence="1">Multi-pass membrane protein</topology>
    </subcellularLocation>
    <subcellularLocation>
        <location evidence="10">Membrane</location>
        <topology evidence="10">Multi-pass membrane protein</topology>
    </subcellularLocation>
</comment>
<dbReference type="InterPro" id="IPR018499">
    <property type="entry name" value="Tetraspanin/Peripherin"/>
</dbReference>
<keyword evidence="5 10" id="KW-0472">Membrane</keyword>
<dbReference type="GO" id="GO:0005886">
    <property type="term" value="C:plasma membrane"/>
    <property type="evidence" value="ECO:0007669"/>
    <property type="project" value="TreeGrafter"/>
</dbReference>
<keyword evidence="12" id="KW-1185">Reference proteome</keyword>
<feature type="transmembrane region" description="Helical" evidence="10">
    <location>
        <begin position="12"/>
        <end position="30"/>
    </location>
</feature>
<comment type="function">
    <text evidence="8">Structural component of specialized membrane microdomains known as tetraspanin-enriched microdomains (TERMs), which act as platforms for receptor clustering and signaling. Participates thereby in diverse biological functions such as cell signal transduction, adhesion, migration and protein trafficking. Regulates neuronal differentiation in response to NGF by facilitating NGF-mediated activation of NTRK1/TRKA receptor tyrosine kinase and subsequent downstream signaling pathways. Plays a role in the inhibition of TNFalpha-induced apoptosis. Mechanistically, inhibits the NF-kappa-B signaling pathway by blocking phosphorylation of CHUK. Also promotes the stability of the thiamine transporter 1/SLC19A2 in intestinal epithelial cells leading to an increase of thiamine uptake process.</text>
</comment>
<evidence type="ECO:0000256" key="10">
    <source>
        <dbReference type="RuleBase" id="RU361218"/>
    </source>
</evidence>
<dbReference type="PRINTS" id="PR00259">
    <property type="entry name" value="TMFOUR"/>
</dbReference>
<gene>
    <name evidence="11" type="ORF">ABG768_001003</name>
</gene>
<reference evidence="11 12" key="1">
    <citation type="submission" date="2024-05" db="EMBL/GenBank/DDBJ databases">
        <title>A high-quality chromosomal-level genome assembly of Topmouth culter (Culter alburnus).</title>
        <authorList>
            <person name="Zhao H."/>
        </authorList>
    </citation>
    <scope>NUCLEOTIDE SEQUENCE [LARGE SCALE GENOMIC DNA]</scope>
    <source>
        <strain evidence="11">CATC2023</strain>
        <tissue evidence="11">Muscle</tissue>
    </source>
</reference>
<feature type="transmembrane region" description="Helical" evidence="10">
    <location>
        <begin position="84"/>
        <end position="109"/>
    </location>
</feature>
<keyword evidence="4 10" id="KW-1133">Transmembrane helix</keyword>
<comment type="caution">
    <text evidence="11">The sequence shown here is derived from an EMBL/GenBank/DDBJ whole genome shotgun (WGS) entry which is preliminary data.</text>
</comment>
<comment type="subunit">
    <text evidence="7">Interacts with SLC19A2. Interacts with NTRK1/TRKA.</text>
</comment>
<evidence type="ECO:0000256" key="3">
    <source>
        <dbReference type="ARBA" id="ARBA00022692"/>
    </source>
</evidence>
<feature type="disulfide bond" evidence="9">
    <location>
        <begin position="154"/>
        <end position="174"/>
    </location>
</feature>
<evidence type="ECO:0000313" key="12">
    <source>
        <dbReference type="Proteomes" id="UP001479290"/>
    </source>
</evidence>
<evidence type="ECO:0000256" key="4">
    <source>
        <dbReference type="ARBA" id="ARBA00022989"/>
    </source>
</evidence>
<dbReference type="InterPro" id="IPR008952">
    <property type="entry name" value="Tetraspanin_EC2_sf"/>
</dbReference>
<keyword evidence="3 10" id="KW-0812">Transmembrane</keyword>
<dbReference type="AlphaFoldDB" id="A0AAW2B7Q2"/>
<proteinExistence type="inferred from homology"/>
<dbReference type="GO" id="GO:0012505">
    <property type="term" value="C:endomembrane system"/>
    <property type="evidence" value="ECO:0007669"/>
    <property type="project" value="UniProtKB-SubCell"/>
</dbReference>
<comment type="similarity">
    <text evidence="2 10">Belongs to the tetraspanin (TM4SF) family.</text>
</comment>
<sequence length="245" mass="27218">MKVTKCLKLVSTFYSFLTLGGGAAVGYGIWSQMQSKASDLFKTVDDATLTAFLSLGAPMLIALGCIFTLMGVIGCLGTLKKKSWMLLVFFVIVLIIFILQVIAAVFLVLPYSVKEKALSSLESKMINSLQESYEKNDTSITLVWDETMSKLRCCGYKGYEDFPSMMTKYHTQCCSETHSTCSKEEAENKKVRGCIQLLLTENIPISGPLSFLIGILEIVALVISLKVYRCLRRIPDLPDPFENNL</sequence>
<evidence type="ECO:0000256" key="2">
    <source>
        <dbReference type="ARBA" id="ARBA00006840"/>
    </source>
</evidence>
<evidence type="ECO:0000256" key="1">
    <source>
        <dbReference type="ARBA" id="ARBA00004127"/>
    </source>
</evidence>
<dbReference type="PIRSF" id="PIRSF002419">
    <property type="entry name" value="Tetraspanin"/>
    <property type="match status" value="1"/>
</dbReference>
<keyword evidence="9" id="KW-1015">Disulfide bond</keyword>
<evidence type="ECO:0000256" key="6">
    <source>
        <dbReference type="ARBA" id="ARBA00023180"/>
    </source>
</evidence>
<dbReference type="EMBL" id="JAWDJR010000001">
    <property type="protein sequence ID" value="KAK9981473.1"/>
    <property type="molecule type" value="Genomic_DNA"/>
</dbReference>
<evidence type="ECO:0000256" key="9">
    <source>
        <dbReference type="PIRSR" id="PIRSR002419-1"/>
    </source>
</evidence>
<keyword evidence="6" id="KW-0325">Glycoprotein</keyword>